<protein>
    <submittedName>
        <fullName evidence="1">Uncharacterized protein</fullName>
    </submittedName>
</protein>
<keyword evidence="2" id="KW-1185">Reference proteome</keyword>
<dbReference type="Proteomes" id="UP000058305">
    <property type="component" value="Chromosome"/>
</dbReference>
<dbReference type="EMBL" id="CP014145">
    <property type="protein sequence ID" value="AMB58024.1"/>
    <property type="molecule type" value="Genomic_DNA"/>
</dbReference>
<evidence type="ECO:0000313" key="2">
    <source>
        <dbReference type="Proteomes" id="UP000058305"/>
    </source>
</evidence>
<reference evidence="1 2" key="1">
    <citation type="journal article" date="2016" name="J. Biotechnol.">
        <title>First complete genome sequence of a species in the genus Microterricola, an extremophilic cold active enzyme producing bacterial strain ERGS5:02 isolated from Sikkim Himalaya.</title>
        <authorList>
            <person name="Himanshu"/>
            <person name="Swarnkar M.K."/>
            <person name="Singh D."/>
            <person name="Kumar R."/>
        </authorList>
    </citation>
    <scope>NUCLEOTIDE SEQUENCE [LARGE SCALE GENOMIC DNA]</scope>
    <source>
        <strain evidence="1 2">ERGS5:02</strain>
    </source>
</reference>
<sequence>MAAATGQNYTAALRAGEPAELSDVRGFDEWCAIVSLDQPRKPEHALFFEWLTVHMDDYRESGDGFDYFHNRPATPAALSTSHNLCQNDYFEWIAKDGTFLGWASGSDDFAWNDDTQALSNVIFADDSEFPHTANYDRALAYLHSRGVKGHIIDSLEEQWMNWQMFLCIETNGYRSGKCKSDLGWDKALFVIDVPLPSLINEAGWLWAAGFVTAGAMSTDGFTNVREQNWRFALTREALAAEGTQMVFPALQLGNSSRERNTNWGGSGYVLATTWAPSQGKPWKHLSAG</sequence>
<gene>
    <name evidence="1" type="ORF">AWU67_03120</name>
</gene>
<organism evidence="1 2">
    <name type="scientific">Microterricola viridarii</name>
    <dbReference type="NCBI Taxonomy" id="412690"/>
    <lineage>
        <taxon>Bacteria</taxon>
        <taxon>Bacillati</taxon>
        <taxon>Actinomycetota</taxon>
        <taxon>Actinomycetes</taxon>
        <taxon>Micrococcales</taxon>
        <taxon>Microbacteriaceae</taxon>
        <taxon>Microterricola</taxon>
    </lineage>
</organism>
<accession>A0A120I0W3</accession>
<evidence type="ECO:0000313" key="1">
    <source>
        <dbReference type="EMBL" id="AMB58024.1"/>
    </source>
</evidence>
<proteinExistence type="predicted"/>
<reference evidence="2" key="2">
    <citation type="submission" date="2016-01" db="EMBL/GenBank/DDBJ databases">
        <title>First complete genome sequence of a species in the genus Microterricola, an extremophilic cold active enzyme producing strain ERGS5:02 isolated from Sikkim Himalaya.</title>
        <authorList>
            <person name="Kumar R."/>
            <person name="Singh D."/>
            <person name="Swarnkar M.K."/>
        </authorList>
    </citation>
    <scope>NUCLEOTIDE SEQUENCE [LARGE SCALE GENOMIC DNA]</scope>
    <source>
        <strain evidence="2">ERGS5:02</strain>
    </source>
</reference>
<dbReference type="KEGG" id="mvd:AWU67_03120"/>
<name>A0A120I0W3_9MICO</name>
<dbReference type="AlphaFoldDB" id="A0A120I0W3"/>